<dbReference type="SUPFAM" id="SSF52402">
    <property type="entry name" value="Adenine nucleotide alpha hydrolases-like"/>
    <property type="match status" value="1"/>
</dbReference>
<dbReference type="InterPro" id="IPR050795">
    <property type="entry name" value="Asn_Synthetase"/>
</dbReference>
<evidence type="ECO:0000313" key="5">
    <source>
        <dbReference type="Proteomes" id="UP000245657"/>
    </source>
</evidence>
<dbReference type="RefSeq" id="WP_109967691.1">
    <property type="nucleotide sequence ID" value="NZ_CP176093.1"/>
</dbReference>
<evidence type="ECO:0000259" key="3">
    <source>
        <dbReference type="Pfam" id="PF00733"/>
    </source>
</evidence>
<sequence length="329" mass="36464">MELRGWVELDGIVLSTDEISSILNEEPEKISSFGGEFFLKWNSCSARDHYGIIPGDCPAGEVWCNGRKIRTIEPESRSLDLHAAIVDSIKMRSKEGVTALSGGVDSALVAALAQKPCISVGVQDSHDLKRAAIVAGELNLPLEIRTVTPGEIEETLPKVMKILKDPTPVDLAIATTLFFVSETAHDQGYERILTGQGADEVFGGYSRYLGKNEEELINTFSTDFSSLSRQGIRDQTIAGYHDTWLSMPYLDIRVVCAASTIPVTEKVSEGIRKRPLREIAAKYLSSDTAYYEKKAMQYGTGIWKEIKRLARQNGYQNSVSDYMHHIRKA</sequence>
<reference evidence="4 5" key="1">
    <citation type="submission" date="2018-05" db="EMBL/GenBank/DDBJ databases">
        <title>Draft genome of Methanospirillum lacunae Ki8-1.</title>
        <authorList>
            <person name="Dueholm M.S."/>
            <person name="Nielsen P.H."/>
            <person name="Bakmann L.F."/>
            <person name="Otzen D.E."/>
        </authorList>
    </citation>
    <scope>NUCLEOTIDE SEQUENCE [LARGE SCALE GENOMIC DNA]</scope>
    <source>
        <strain evidence="4 5">Ki8-1</strain>
    </source>
</reference>
<evidence type="ECO:0000313" key="4">
    <source>
        <dbReference type="EMBL" id="PWR74412.1"/>
    </source>
</evidence>
<organism evidence="4 5">
    <name type="scientific">Methanospirillum lacunae</name>
    <dbReference type="NCBI Taxonomy" id="668570"/>
    <lineage>
        <taxon>Archaea</taxon>
        <taxon>Methanobacteriati</taxon>
        <taxon>Methanobacteriota</taxon>
        <taxon>Stenosarchaea group</taxon>
        <taxon>Methanomicrobia</taxon>
        <taxon>Methanomicrobiales</taxon>
        <taxon>Methanospirillaceae</taxon>
        <taxon>Methanospirillum</taxon>
    </lineage>
</organism>
<name>A0A2V2N2M5_9EURY</name>
<dbReference type="Proteomes" id="UP000245657">
    <property type="component" value="Unassembled WGS sequence"/>
</dbReference>
<keyword evidence="2" id="KW-0067">ATP-binding</keyword>
<evidence type="ECO:0000256" key="1">
    <source>
        <dbReference type="ARBA" id="ARBA00022741"/>
    </source>
</evidence>
<feature type="domain" description="Asparagine synthetase" evidence="3">
    <location>
        <begin position="246"/>
        <end position="314"/>
    </location>
</feature>
<dbReference type="InterPro" id="IPR001962">
    <property type="entry name" value="Asn_synthase"/>
</dbReference>
<protein>
    <submittedName>
        <fullName evidence="4">Asparagine synthase</fullName>
    </submittedName>
</protein>
<dbReference type="Gene3D" id="3.40.50.620">
    <property type="entry name" value="HUPs"/>
    <property type="match status" value="1"/>
</dbReference>
<dbReference type="PANTHER" id="PTHR11772">
    <property type="entry name" value="ASPARAGINE SYNTHETASE"/>
    <property type="match status" value="1"/>
</dbReference>
<dbReference type="Pfam" id="PF00733">
    <property type="entry name" value="Asn_synthase"/>
    <property type="match status" value="2"/>
</dbReference>
<dbReference type="InterPro" id="IPR014729">
    <property type="entry name" value="Rossmann-like_a/b/a_fold"/>
</dbReference>
<dbReference type="GO" id="GO:0006529">
    <property type="term" value="P:asparagine biosynthetic process"/>
    <property type="evidence" value="ECO:0007669"/>
    <property type="project" value="InterPro"/>
</dbReference>
<keyword evidence="5" id="KW-1185">Reference proteome</keyword>
<dbReference type="GO" id="GO:0005829">
    <property type="term" value="C:cytosol"/>
    <property type="evidence" value="ECO:0007669"/>
    <property type="project" value="TreeGrafter"/>
</dbReference>
<keyword evidence="1" id="KW-0547">Nucleotide-binding</keyword>
<dbReference type="EMBL" id="QGMY01000002">
    <property type="protein sequence ID" value="PWR74412.1"/>
    <property type="molecule type" value="Genomic_DNA"/>
</dbReference>
<accession>A0A2V2N2M5</accession>
<dbReference type="PANTHER" id="PTHR11772:SF2">
    <property type="entry name" value="ASPARAGINE SYNTHETASE [GLUTAMINE-HYDROLYZING]"/>
    <property type="match status" value="1"/>
</dbReference>
<feature type="domain" description="Asparagine synthetase" evidence="3">
    <location>
        <begin position="84"/>
        <end position="211"/>
    </location>
</feature>
<gene>
    <name evidence="4" type="ORF">DK846_04510</name>
</gene>
<dbReference type="CDD" id="cd01991">
    <property type="entry name" value="Asn_synthase_B_C"/>
    <property type="match status" value="1"/>
</dbReference>
<comment type="caution">
    <text evidence="4">The sequence shown here is derived from an EMBL/GenBank/DDBJ whole genome shotgun (WGS) entry which is preliminary data.</text>
</comment>
<dbReference type="GeneID" id="97549803"/>
<dbReference type="GO" id="GO:0004066">
    <property type="term" value="F:asparagine synthase (glutamine-hydrolyzing) activity"/>
    <property type="evidence" value="ECO:0007669"/>
    <property type="project" value="InterPro"/>
</dbReference>
<dbReference type="AlphaFoldDB" id="A0A2V2N2M5"/>
<dbReference type="OrthoDB" id="8692at2157"/>
<proteinExistence type="predicted"/>
<evidence type="ECO:0000256" key="2">
    <source>
        <dbReference type="ARBA" id="ARBA00022840"/>
    </source>
</evidence>
<dbReference type="GO" id="GO:0005524">
    <property type="term" value="F:ATP binding"/>
    <property type="evidence" value="ECO:0007669"/>
    <property type="project" value="UniProtKB-KW"/>
</dbReference>